<organism evidence="2">
    <name type="scientific">uncultured Mycobacteriales bacterium</name>
    <dbReference type="NCBI Taxonomy" id="581187"/>
    <lineage>
        <taxon>Bacteria</taxon>
        <taxon>Bacillati</taxon>
        <taxon>Actinomycetota</taxon>
        <taxon>Actinomycetes</taxon>
        <taxon>Mycobacteriales</taxon>
        <taxon>environmental samples</taxon>
    </lineage>
</organism>
<feature type="compositionally biased region" description="Low complexity" evidence="1">
    <location>
        <begin position="119"/>
        <end position="133"/>
    </location>
</feature>
<proteinExistence type="predicted"/>
<feature type="compositionally biased region" description="Gly residues" evidence="1">
    <location>
        <begin position="109"/>
        <end position="118"/>
    </location>
</feature>
<feature type="non-terminal residue" evidence="2">
    <location>
        <position position="325"/>
    </location>
</feature>
<evidence type="ECO:0000313" key="2">
    <source>
        <dbReference type="EMBL" id="CAA9288936.1"/>
    </source>
</evidence>
<sequence>DQYVPEPGVVVAAARGGRAARPVRAGAAAPPGVRGALRQPGAARQAGPEAAGLAAARGVRRAAGRAGLADRRDGQADQGHPGAPGPGDRADGDRRVAVDAGRGRRAQPAGGGAGGGEGVRLAAAAADQPGAGHVLRHRLGGGRADHRPGLGGARDRQPGAGRADRDRRGGVLLAGRDQDLPVPAAGHRRRRGGRGRRPGPDRADVGRVQHLGPQPGAGGRGRQAVRGAGVHDRLRHRHRLHRAGGPAGRRAGRPRGAARDRRRHRRQLLRRRVGRGAVERLPGHRQPDRLHHRTPGDHHLVRRAGAAVRLHRRRVLAAVVQPPAV</sequence>
<feature type="compositionally biased region" description="Basic and acidic residues" evidence="1">
    <location>
        <begin position="277"/>
        <end position="296"/>
    </location>
</feature>
<protein>
    <submittedName>
        <fullName evidence="2">Aerotolerance protein BatA</fullName>
    </submittedName>
</protein>
<feature type="non-terminal residue" evidence="2">
    <location>
        <position position="1"/>
    </location>
</feature>
<feature type="compositionally biased region" description="Basic and acidic residues" evidence="1">
    <location>
        <begin position="88"/>
        <end position="97"/>
    </location>
</feature>
<feature type="compositionally biased region" description="Basic and acidic residues" evidence="1">
    <location>
        <begin position="198"/>
        <end position="207"/>
    </location>
</feature>
<feature type="region of interest" description="Disordered" evidence="1">
    <location>
        <begin position="15"/>
        <end position="296"/>
    </location>
</feature>
<feature type="compositionally biased region" description="Basic and acidic residues" evidence="1">
    <location>
        <begin position="143"/>
        <end position="169"/>
    </location>
</feature>
<feature type="compositionally biased region" description="Basic residues" evidence="1">
    <location>
        <begin position="260"/>
        <end position="274"/>
    </location>
</feature>
<feature type="compositionally biased region" description="Basic residues" evidence="1">
    <location>
        <begin position="186"/>
        <end position="197"/>
    </location>
</feature>
<evidence type="ECO:0000256" key="1">
    <source>
        <dbReference type="SAM" id="MobiDB-lite"/>
    </source>
</evidence>
<feature type="compositionally biased region" description="Basic residues" evidence="1">
    <location>
        <begin position="233"/>
        <end position="242"/>
    </location>
</feature>
<name>A0A6J4JW07_9ACTN</name>
<dbReference type="EMBL" id="CADCTP010000405">
    <property type="protein sequence ID" value="CAA9288936.1"/>
    <property type="molecule type" value="Genomic_DNA"/>
</dbReference>
<reference evidence="2" key="1">
    <citation type="submission" date="2020-02" db="EMBL/GenBank/DDBJ databases">
        <authorList>
            <person name="Meier V. D."/>
        </authorList>
    </citation>
    <scope>NUCLEOTIDE SEQUENCE</scope>
    <source>
        <strain evidence="2">AVDCRST_MAG41</strain>
    </source>
</reference>
<accession>A0A6J4JW07</accession>
<gene>
    <name evidence="2" type="ORF">AVDCRST_MAG41-4232</name>
</gene>
<feature type="compositionally biased region" description="Low complexity" evidence="1">
    <location>
        <begin position="15"/>
        <end position="57"/>
    </location>
</feature>
<dbReference type="AlphaFoldDB" id="A0A6J4JW07"/>